<organism evidence="2 3">
    <name type="scientific">Trema orientale</name>
    <name type="common">Charcoal tree</name>
    <name type="synonym">Celtis orientalis</name>
    <dbReference type="NCBI Taxonomy" id="63057"/>
    <lineage>
        <taxon>Eukaryota</taxon>
        <taxon>Viridiplantae</taxon>
        <taxon>Streptophyta</taxon>
        <taxon>Embryophyta</taxon>
        <taxon>Tracheophyta</taxon>
        <taxon>Spermatophyta</taxon>
        <taxon>Magnoliopsida</taxon>
        <taxon>eudicotyledons</taxon>
        <taxon>Gunneridae</taxon>
        <taxon>Pentapetalae</taxon>
        <taxon>rosids</taxon>
        <taxon>fabids</taxon>
        <taxon>Rosales</taxon>
        <taxon>Cannabaceae</taxon>
        <taxon>Trema</taxon>
    </lineage>
</organism>
<feature type="domain" description="RNase H type-1" evidence="1">
    <location>
        <begin position="26"/>
        <end position="110"/>
    </location>
</feature>
<dbReference type="Proteomes" id="UP000237000">
    <property type="component" value="Unassembled WGS sequence"/>
</dbReference>
<dbReference type="PANTHER" id="PTHR47074:SF11">
    <property type="entry name" value="REVERSE TRANSCRIPTASE-LIKE PROTEIN"/>
    <property type="match status" value="1"/>
</dbReference>
<comment type="caution">
    <text evidence="2">The sequence shown here is derived from an EMBL/GenBank/DDBJ whole genome shotgun (WGS) entry which is preliminary data.</text>
</comment>
<dbReference type="InterPro" id="IPR012337">
    <property type="entry name" value="RNaseH-like_sf"/>
</dbReference>
<keyword evidence="3" id="KW-1185">Reference proteome</keyword>
<dbReference type="AlphaFoldDB" id="A0A2P5CHU9"/>
<gene>
    <name evidence="2" type="ORF">TorRG33x02_284340</name>
</gene>
<proteinExistence type="predicted"/>
<dbReference type="EMBL" id="JXTC01000363">
    <property type="protein sequence ID" value="PON60629.1"/>
    <property type="molecule type" value="Genomic_DNA"/>
</dbReference>
<dbReference type="InterPro" id="IPR002156">
    <property type="entry name" value="RNaseH_domain"/>
</dbReference>
<dbReference type="GO" id="GO:0003676">
    <property type="term" value="F:nucleic acid binding"/>
    <property type="evidence" value="ECO:0007669"/>
    <property type="project" value="InterPro"/>
</dbReference>
<evidence type="ECO:0000259" key="1">
    <source>
        <dbReference type="Pfam" id="PF13456"/>
    </source>
</evidence>
<name>A0A2P5CHU9_TREOI</name>
<evidence type="ECO:0000313" key="2">
    <source>
        <dbReference type="EMBL" id="PON60629.1"/>
    </source>
</evidence>
<sequence length="128" mass="13933">MASSRTCLLKLNVDASVNSSEGTIGVGAMAKKLEGCFDSYIAECLAIHEGLAFAKDNLLCVDRVESNSLRVVTALGCHEEETLILDDVRYLLSEASNGSYCFIPRNGNKAPESSFLQIQFQQACVIYM</sequence>
<evidence type="ECO:0000313" key="3">
    <source>
        <dbReference type="Proteomes" id="UP000237000"/>
    </source>
</evidence>
<reference evidence="3" key="1">
    <citation type="submission" date="2016-06" db="EMBL/GenBank/DDBJ databases">
        <title>Parallel loss of symbiosis genes in relatives of nitrogen-fixing non-legume Parasponia.</title>
        <authorList>
            <person name="Van Velzen R."/>
            <person name="Holmer R."/>
            <person name="Bu F."/>
            <person name="Rutten L."/>
            <person name="Van Zeijl A."/>
            <person name="Liu W."/>
            <person name="Santuari L."/>
            <person name="Cao Q."/>
            <person name="Sharma T."/>
            <person name="Shen D."/>
            <person name="Roswanjaya Y."/>
            <person name="Wardhani T."/>
            <person name="Kalhor M.S."/>
            <person name="Jansen J."/>
            <person name="Van den Hoogen J."/>
            <person name="Gungor B."/>
            <person name="Hartog M."/>
            <person name="Hontelez J."/>
            <person name="Verver J."/>
            <person name="Yang W.-C."/>
            <person name="Schijlen E."/>
            <person name="Repin R."/>
            <person name="Schilthuizen M."/>
            <person name="Schranz E."/>
            <person name="Heidstra R."/>
            <person name="Miyata K."/>
            <person name="Fedorova E."/>
            <person name="Kohlen W."/>
            <person name="Bisseling T."/>
            <person name="Smit S."/>
            <person name="Geurts R."/>
        </authorList>
    </citation>
    <scope>NUCLEOTIDE SEQUENCE [LARGE SCALE GENOMIC DNA]</scope>
    <source>
        <strain evidence="3">cv. RG33-2</strain>
    </source>
</reference>
<dbReference type="GO" id="GO:0004523">
    <property type="term" value="F:RNA-DNA hybrid ribonuclease activity"/>
    <property type="evidence" value="ECO:0007669"/>
    <property type="project" value="InterPro"/>
</dbReference>
<dbReference type="SUPFAM" id="SSF53098">
    <property type="entry name" value="Ribonuclease H-like"/>
    <property type="match status" value="1"/>
</dbReference>
<dbReference type="PANTHER" id="PTHR47074">
    <property type="entry name" value="BNAC02G40300D PROTEIN"/>
    <property type="match status" value="1"/>
</dbReference>
<dbReference type="Pfam" id="PF13456">
    <property type="entry name" value="RVT_3"/>
    <property type="match status" value="1"/>
</dbReference>
<accession>A0A2P5CHU9</accession>
<dbReference type="OrthoDB" id="10373590at2759"/>
<protein>
    <submittedName>
        <fullName evidence="2">Ribonuclease H-like domain containing protein</fullName>
    </submittedName>
</protein>
<dbReference type="InParanoid" id="A0A2P5CHU9"/>
<dbReference type="InterPro" id="IPR052929">
    <property type="entry name" value="RNase_H-like_EbsB-rel"/>
</dbReference>